<dbReference type="HOGENOM" id="CLU_2198116_0_0_1"/>
<dbReference type="EMBL" id="DF238808">
    <property type="protein sequence ID" value="GAC97175.1"/>
    <property type="molecule type" value="Genomic_DNA"/>
</dbReference>
<protein>
    <submittedName>
        <fullName evidence="2">Uncharacterized protein</fullName>
    </submittedName>
</protein>
<dbReference type="Proteomes" id="UP000014071">
    <property type="component" value="Unassembled WGS sequence"/>
</dbReference>
<keyword evidence="3" id="KW-1185">Reference proteome</keyword>
<feature type="compositionally biased region" description="Basic and acidic residues" evidence="1">
    <location>
        <begin position="19"/>
        <end position="35"/>
    </location>
</feature>
<reference evidence="3" key="1">
    <citation type="journal article" date="2013" name="Genome Announc.">
        <title>Draft genome sequence of the basidiomycetous yeast-like fungus Pseudozyma hubeiensis SY62, which produces an abundant amount of the biosurfactant mannosylerythritol lipids.</title>
        <authorList>
            <person name="Konishi M."/>
            <person name="Hatada Y."/>
            <person name="Horiuchi J."/>
        </authorList>
    </citation>
    <scope>NUCLEOTIDE SEQUENCE [LARGE SCALE GENOMIC DNA]</scope>
    <source>
        <strain evidence="3">SY62</strain>
    </source>
</reference>
<proteinExistence type="predicted"/>
<feature type="region of interest" description="Disordered" evidence="1">
    <location>
        <begin position="1"/>
        <end position="52"/>
    </location>
</feature>
<feature type="compositionally biased region" description="Basic and acidic residues" evidence="1">
    <location>
        <begin position="1"/>
        <end position="10"/>
    </location>
</feature>
<organism evidence="2 3">
    <name type="scientific">Pseudozyma hubeiensis (strain SY62)</name>
    <name type="common">Yeast</name>
    <dbReference type="NCBI Taxonomy" id="1305764"/>
    <lineage>
        <taxon>Eukaryota</taxon>
        <taxon>Fungi</taxon>
        <taxon>Dikarya</taxon>
        <taxon>Basidiomycota</taxon>
        <taxon>Ustilaginomycotina</taxon>
        <taxon>Ustilaginomycetes</taxon>
        <taxon>Ustilaginales</taxon>
        <taxon>Ustilaginaceae</taxon>
        <taxon>Pseudozyma</taxon>
    </lineage>
</organism>
<dbReference type="AlphaFoldDB" id="R9PGE0"/>
<dbReference type="GeneID" id="24110041"/>
<sequence>MPMSSDERETTSTNDVSETDFKGGRFRIGEMREFSSRTAQQDSQRRSSKLTAFAPLLSDSRAVLSRDANEQQKKHSRIRNCLRPEIRHWQDAEKATSIRGGMSVVEKI</sequence>
<evidence type="ECO:0000313" key="2">
    <source>
        <dbReference type="EMBL" id="GAC97175.1"/>
    </source>
</evidence>
<name>R9PGE0_PSEHS</name>
<evidence type="ECO:0000256" key="1">
    <source>
        <dbReference type="SAM" id="MobiDB-lite"/>
    </source>
</evidence>
<evidence type="ECO:0000313" key="3">
    <source>
        <dbReference type="Proteomes" id="UP000014071"/>
    </source>
</evidence>
<dbReference type="RefSeq" id="XP_012190762.1">
    <property type="nucleotide sequence ID" value="XM_012335372.1"/>
</dbReference>
<gene>
    <name evidence="2" type="ORF">PHSY_004760</name>
</gene>
<accession>R9PGE0</accession>